<evidence type="ECO:0000313" key="1">
    <source>
        <dbReference type="EnsemblPlants" id="PAC:32977825.CDS.1"/>
    </source>
</evidence>
<dbReference type="Gramene" id="Pp3c6_15700V3.2">
    <property type="protein sequence ID" value="PAC:32977825.CDS.1"/>
    <property type="gene ID" value="Pp3c6_15700"/>
</dbReference>
<evidence type="ECO:0000313" key="2">
    <source>
        <dbReference type="Proteomes" id="UP000006727"/>
    </source>
</evidence>
<dbReference type="EMBL" id="ABEU02000006">
    <property type="status" value="NOT_ANNOTATED_CDS"/>
    <property type="molecule type" value="Genomic_DNA"/>
</dbReference>
<dbReference type="SUPFAM" id="SSF64484">
    <property type="entry name" value="beta and beta-prime subunits of DNA dependent RNA-polymerase"/>
    <property type="match status" value="1"/>
</dbReference>
<protein>
    <recommendedName>
        <fullName evidence="3">DNA-directed RNA polymerase</fullName>
    </recommendedName>
</protein>
<reference evidence="1" key="3">
    <citation type="submission" date="2020-12" db="UniProtKB">
        <authorList>
            <consortium name="EnsemblPlants"/>
        </authorList>
    </citation>
    <scope>IDENTIFICATION</scope>
</reference>
<accession>A0A7I3ZT95</accession>
<evidence type="ECO:0008006" key="3">
    <source>
        <dbReference type="Google" id="ProtNLM"/>
    </source>
</evidence>
<keyword evidence="2" id="KW-1185">Reference proteome</keyword>
<dbReference type="EnsemblPlants" id="Pp3c6_15700V3.2">
    <property type="protein sequence ID" value="PAC:32977825.CDS.1"/>
    <property type="gene ID" value="Pp3c6_15700"/>
</dbReference>
<reference evidence="1 2" key="1">
    <citation type="journal article" date="2008" name="Science">
        <title>The Physcomitrella genome reveals evolutionary insights into the conquest of land by plants.</title>
        <authorList>
            <person name="Rensing S."/>
            <person name="Lang D."/>
            <person name="Zimmer A."/>
            <person name="Terry A."/>
            <person name="Salamov A."/>
            <person name="Shapiro H."/>
            <person name="Nishiyama T."/>
            <person name="Perroud P.-F."/>
            <person name="Lindquist E."/>
            <person name="Kamisugi Y."/>
            <person name="Tanahashi T."/>
            <person name="Sakakibara K."/>
            <person name="Fujita T."/>
            <person name="Oishi K."/>
            <person name="Shin-I T."/>
            <person name="Kuroki Y."/>
            <person name="Toyoda A."/>
            <person name="Suzuki Y."/>
            <person name="Hashimoto A."/>
            <person name="Yamaguchi K."/>
            <person name="Sugano A."/>
            <person name="Kohara Y."/>
            <person name="Fujiyama A."/>
            <person name="Anterola A."/>
            <person name="Aoki S."/>
            <person name="Ashton N."/>
            <person name="Barbazuk W.B."/>
            <person name="Barker E."/>
            <person name="Bennetzen J."/>
            <person name="Bezanilla M."/>
            <person name="Blankenship R."/>
            <person name="Cho S.H."/>
            <person name="Dutcher S."/>
            <person name="Estelle M."/>
            <person name="Fawcett J.A."/>
            <person name="Gundlach H."/>
            <person name="Hanada K."/>
            <person name="Heyl A."/>
            <person name="Hicks K.A."/>
            <person name="Hugh J."/>
            <person name="Lohr M."/>
            <person name="Mayer K."/>
            <person name="Melkozernov A."/>
            <person name="Murata T."/>
            <person name="Nelson D."/>
            <person name="Pils B."/>
            <person name="Prigge M."/>
            <person name="Reiss B."/>
            <person name="Renner T."/>
            <person name="Rombauts S."/>
            <person name="Rushton P."/>
            <person name="Sanderfoot A."/>
            <person name="Schween G."/>
            <person name="Shiu S.-H."/>
            <person name="Stueber K."/>
            <person name="Theodoulou F.L."/>
            <person name="Tu H."/>
            <person name="Van de Peer Y."/>
            <person name="Verrier P.J."/>
            <person name="Waters E."/>
            <person name="Wood A."/>
            <person name="Yang L."/>
            <person name="Cove D."/>
            <person name="Cuming A."/>
            <person name="Hasebe M."/>
            <person name="Lucas S."/>
            <person name="Mishler D.B."/>
            <person name="Reski R."/>
            <person name="Grigoriev I."/>
            <person name="Quatrano R.S."/>
            <person name="Boore J.L."/>
        </authorList>
    </citation>
    <scope>NUCLEOTIDE SEQUENCE [LARGE SCALE GENOMIC DNA]</scope>
    <source>
        <strain evidence="1 2">cv. Gransden 2004</strain>
    </source>
</reference>
<proteinExistence type="predicted"/>
<dbReference type="AlphaFoldDB" id="A0A7I3ZT95"/>
<sequence length="149" mass="16869">MPTIYAIQDIVIGAFMMYKMNKLLRRPTLHDCIMVSHVHLNTTNVRTSRDLIFMLIKLISNNSNPMIESLTSSTIKNIIKGVFISKGGRDALMFLESLQRIVDHWLLEEGLSVGYDDCVNKVNSIAIGDIDIDDKNVDVFLNNIKNISQ</sequence>
<dbReference type="Proteomes" id="UP000006727">
    <property type="component" value="Chromosome 6"/>
</dbReference>
<reference evidence="1 2" key="2">
    <citation type="journal article" date="2018" name="Plant J.">
        <title>The Physcomitrella patens chromosome-scale assembly reveals moss genome structure and evolution.</title>
        <authorList>
            <person name="Lang D."/>
            <person name="Ullrich K.K."/>
            <person name="Murat F."/>
            <person name="Fuchs J."/>
            <person name="Jenkins J."/>
            <person name="Haas F.B."/>
            <person name="Piednoel M."/>
            <person name="Gundlach H."/>
            <person name="Van Bel M."/>
            <person name="Meyberg R."/>
            <person name="Vives C."/>
            <person name="Morata J."/>
            <person name="Symeonidi A."/>
            <person name="Hiss M."/>
            <person name="Muchero W."/>
            <person name="Kamisugi Y."/>
            <person name="Saleh O."/>
            <person name="Blanc G."/>
            <person name="Decker E.L."/>
            <person name="van Gessel N."/>
            <person name="Grimwood J."/>
            <person name="Hayes R.D."/>
            <person name="Graham S.W."/>
            <person name="Gunter L.E."/>
            <person name="McDaniel S.F."/>
            <person name="Hoernstein S.N.W."/>
            <person name="Larsson A."/>
            <person name="Li F.W."/>
            <person name="Perroud P.F."/>
            <person name="Phillips J."/>
            <person name="Ranjan P."/>
            <person name="Rokshar D.S."/>
            <person name="Rothfels C.J."/>
            <person name="Schneider L."/>
            <person name="Shu S."/>
            <person name="Stevenson D.W."/>
            <person name="Thummler F."/>
            <person name="Tillich M."/>
            <person name="Villarreal Aguilar J.C."/>
            <person name="Widiez T."/>
            <person name="Wong G.K."/>
            <person name="Wymore A."/>
            <person name="Zhang Y."/>
            <person name="Zimmer A.D."/>
            <person name="Quatrano R.S."/>
            <person name="Mayer K.F.X."/>
            <person name="Goodstein D."/>
            <person name="Casacuberta J.M."/>
            <person name="Vandepoele K."/>
            <person name="Reski R."/>
            <person name="Cuming A.C."/>
            <person name="Tuskan G.A."/>
            <person name="Maumus F."/>
            <person name="Salse J."/>
            <person name="Schmutz J."/>
            <person name="Rensing S.A."/>
        </authorList>
    </citation>
    <scope>NUCLEOTIDE SEQUENCE [LARGE SCALE GENOMIC DNA]</scope>
    <source>
        <strain evidence="1 2">cv. Gransden 2004</strain>
    </source>
</reference>
<organism evidence="1 2">
    <name type="scientific">Physcomitrium patens</name>
    <name type="common">Spreading-leaved earth moss</name>
    <name type="synonym">Physcomitrella patens</name>
    <dbReference type="NCBI Taxonomy" id="3218"/>
    <lineage>
        <taxon>Eukaryota</taxon>
        <taxon>Viridiplantae</taxon>
        <taxon>Streptophyta</taxon>
        <taxon>Embryophyta</taxon>
        <taxon>Bryophyta</taxon>
        <taxon>Bryophytina</taxon>
        <taxon>Bryopsida</taxon>
        <taxon>Funariidae</taxon>
        <taxon>Funariales</taxon>
        <taxon>Funariaceae</taxon>
        <taxon>Physcomitrium</taxon>
    </lineage>
</organism>
<name>A0A7I3ZT95_PHYPA</name>